<name>A0A0E9VRJ7_ANGAN</name>
<evidence type="ECO:0000313" key="1">
    <source>
        <dbReference type="EMBL" id="JAH79990.1"/>
    </source>
</evidence>
<sequence length="54" mass="6111">MWHGQPKRGVTAMVPLEAEDKIRSTQHPDSHGSKSPLGAMCCTHRNSFWVYRST</sequence>
<protein>
    <submittedName>
        <fullName evidence="1">Uncharacterized protein</fullName>
    </submittedName>
</protein>
<reference evidence="1" key="2">
    <citation type="journal article" date="2015" name="Fish Shellfish Immunol.">
        <title>Early steps in the European eel (Anguilla anguilla)-Vibrio vulnificus interaction in the gills: Role of the RtxA13 toxin.</title>
        <authorList>
            <person name="Callol A."/>
            <person name="Pajuelo D."/>
            <person name="Ebbesson L."/>
            <person name="Teles M."/>
            <person name="MacKenzie S."/>
            <person name="Amaro C."/>
        </authorList>
    </citation>
    <scope>NUCLEOTIDE SEQUENCE</scope>
</reference>
<proteinExistence type="predicted"/>
<dbReference type="AlphaFoldDB" id="A0A0E9VRJ7"/>
<dbReference type="EMBL" id="GBXM01028587">
    <property type="protein sequence ID" value="JAH79990.1"/>
    <property type="molecule type" value="Transcribed_RNA"/>
</dbReference>
<accession>A0A0E9VRJ7</accession>
<reference evidence="1" key="1">
    <citation type="submission" date="2014-11" db="EMBL/GenBank/DDBJ databases">
        <authorList>
            <person name="Amaro Gonzalez C."/>
        </authorList>
    </citation>
    <scope>NUCLEOTIDE SEQUENCE</scope>
</reference>
<organism evidence="1">
    <name type="scientific">Anguilla anguilla</name>
    <name type="common">European freshwater eel</name>
    <name type="synonym">Muraena anguilla</name>
    <dbReference type="NCBI Taxonomy" id="7936"/>
    <lineage>
        <taxon>Eukaryota</taxon>
        <taxon>Metazoa</taxon>
        <taxon>Chordata</taxon>
        <taxon>Craniata</taxon>
        <taxon>Vertebrata</taxon>
        <taxon>Euteleostomi</taxon>
        <taxon>Actinopterygii</taxon>
        <taxon>Neopterygii</taxon>
        <taxon>Teleostei</taxon>
        <taxon>Anguilliformes</taxon>
        <taxon>Anguillidae</taxon>
        <taxon>Anguilla</taxon>
    </lineage>
</organism>